<organism evidence="1 2">
    <name type="scientific">Ustilago hordei</name>
    <name type="common">Barley covered smut fungus</name>
    <dbReference type="NCBI Taxonomy" id="120017"/>
    <lineage>
        <taxon>Eukaryota</taxon>
        <taxon>Fungi</taxon>
        <taxon>Dikarya</taxon>
        <taxon>Basidiomycota</taxon>
        <taxon>Ustilaginomycotina</taxon>
        <taxon>Ustilaginomycetes</taxon>
        <taxon>Ustilaginales</taxon>
        <taxon>Ustilaginaceae</taxon>
        <taxon>Ustilago</taxon>
    </lineage>
</organism>
<dbReference type="HOGENOM" id="CLU_1856782_0_0_1"/>
<comment type="caution">
    <text evidence="1">The sequence shown here is derived from an EMBL/GenBank/DDBJ whole genome shotgun (WGS) entry which is preliminary data.</text>
</comment>
<protein>
    <submittedName>
        <fullName evidence="1">Uncharacterized protein</fullName>
    </submittedName>
</protein>
<evidence type="ECO:0000313" key="1">
    <source>
        <dbReference type="EMBL" id="CCF47950.1"/>
    </source>
</evidence>
<gene>
    <name evidence="1" type="ORF">UHOR_12260</name>
</gene>
<proteinExistence type="predicted"/>
<accession>I2FM07</accession>
<dbReference type="Proteomes" id="UP000006174">
    <property type="component" value="Unassembled WGS sequence"/>
</dbReference>
<dbReference type="AlphaFoldDB" id="I2FM07"/>
<keyword evidence="2" id="KW-1185">Reference proteome</keyword>
<sequence>MPQVVSESEEGIQHLWNHVQRGIFLGELDIHDKVVARSWKHFLITDGKDWINHKASEAAKPSFLDLTRFKPEKALYEFSQHSSSEKTMAEELVTKFAELRKKEILILKDQKKLEAHMAQHDAMIKTRNKQWGKDLRLG</sequence>
<reference evidence="1 2" key="1">
    <citation type="journal article" date="2012" name="Plant Cell">
        <title>Genome comparison of barley and maize smut fungi reveals targeted loss of RNA silencing components and species-specific presence of transposable elements.</title>
        <authorList>
            <person name="Laurie J.D."/>
            <person name="Ali S."/>
            <person name="Linning R."/>
            <person name="Mannhaupt G."/>
            <person name="Wong P."/>
            <person name="Gueldener U."/>
            <person name="Muensterkoetter M."/>
            <person name="Moore R."/>
            <person name="Kahmann R."/>
            <person name="Bakkeren G."/>
            <person name="Schirawski J."/>
        </authorList>
    </citation>
    <scope>NUCLEOTIDE SEQUENCE [LARGE SCALE GENOMIC DNA]</scope>
    <source>
        <strain evidence="2">Uh4875-4</strain>
    </source>
</reference>
<evidence type="ECO:0000313" key="2">
    <source>
        <dbReference type="Proteomes" id="UP000006174"/>
    </source>
</evidence>
<name>I2FM07_USTHO</name>
<dbReference type="EMBL" id="CAGI01000032">
    <property type="protein sequence ID" value="CCF47950.1"/>
    <property type="molecule type" value="Genomic_DNA"/>
</dbReference>